<sequence>MDDLLLAASSRQLMNSIKAKLSVAFKMHNLREAKYILVHCILSLGIKINCDWKLQTVSLSQ</sequence>
<dbReference type="InParanoid" id="A0A0D0DZL4"/>
<accession>A0A0D0DZL4</accession>
<name>A0A0D0DZL4_9AGAM</name>
<protein>
    <submittedName>
        <fullName evidence="1">Uncharacterized protein</fullName>
    </submittedName>
</protein>
<dbReference type="OrthoDB" id="2685291at2759"/>
<evidence type="ECO:0000313" key="2">
    <source>
        <dbReference type="Proteomes" id="UP000054538"/>
    </source>
</evidence>
<dbReference type="HOGENOM" id="CLU_209443_0_0_1"/>
<gene>
    <name evidence="1" type="ORF">PAXRUDRAFT_139401</name>
</gene>
<evidence type="ECO:0000313" key="1">
    <source>
        <dbReference type="EMBL" id="KIK96021.1"/>
    </source>
</evidence>
<dbReference type="EMBL" id="KN825008">
    <property type="protein sequence ID" value="KIK96021.1"/>
    <property type="molecule type" value="Genomic_DNA"/>
</dbReference>
<dbReference type="Proteomes" id="UP000054538">
    <property type="component" value="Unassembled WGS sequence"/>
</dbReference>
<reference evidence="1 2" key="1">
    <citation type="submission" date="2014-04" db="EMBL/GenBank/DDBJ databases">
        <authorList>
            <consortium name="DOE Joint Genome Institute"/>
            <person name="Kuo A."/>
            <person name="Kohler A."/>
            <person name="Jargeat P."/>
            <person name="Nagy L.G."/>
            <person name="Floudas D."/>
            <person name="Copeland A."/>
            <person name="Barry K.W."/>
            <person name="Cichocki N."/>
            <person name="Veneault-Fourrey C."/>
            <person name="LaButti K."/>
            <person name="Lindquist E.A."/>
            <person name="Lipzen A."/>
            <person name="Lundell T."/>
            <person name="Morin E."/>
            <person name="Murat C."/>
            <person name="Sun H."/>
            <person name="Tunlid A."/>
            <person name="Henrissat B."/>
            <person name="Grigoriev I.V."/>
            <person name="Hibbett D.S."/>
            <person name="Martin F."/>
            <person name="Nordberg H.P."/>
            <person name="Cantor M.N."/>
            <person name="Hua S.X."/>
        </authorList>
    </citation>
    <scope>NUCLEOTIDE SEQUENCE [LARGE SCALE GENOMIC DNA]</scope>
    <source>
        <strain evidence="1 2">Ve08.2h10</strain>
    </source>
</reference>
<organism evidence="1 2">
    <name type="scientific">Paxillus rubicundulus Ve08.2h10</name>
    <dbReference type="NCBI Taxonomy" id="930991"/>
    <lineage>
        <taxon>Eukaryota</taxon>
        <taxon>Fungi</taxon>
        <taxon>Dikarya</taxon>
        <taxon>Basidiomycota</taxon>
        <taxon>Agaricomycotina</taxon>
        <taxon>Agaricomycetes</taxon>
        <taxon>Agaricomycetidae</taxon>
        <taxon>Boletales</taxon>
        <taxon>Paxilineae</taxon>
        <taxon>Paxillaceae</taxon>
        <taxon>Paxillus</taxon>
    </lineage>
</organism>
<reference evidence="2" key="2">
    <citation type="submission" date="2015-01" db="EMBL/GenBank/DDBJ databases">
        <title>Evolutionary Origins and Diversification of the Mycorrhizal Mutualists.</title>
        <authorList>
            <consortium name="DOE Joint Genome Institute"/>
            <consortium name="Mycorrhizal Genomics Consortium"/>
            <person name="Kohler A."/>
            <person name="Kuo A."/>
            <person name="Nagy L.G."/>
            <person name="Floudas D."/>
            <person name="Copeland A."/>
            <person name="Barry K.W."/>
            <person name="Cichocki N."/>
            <person name="Veneault-Fourrey C."/>
            <person name="LaButti K."/>
            <person name="Lindquist E.A."/>
            <person name="Lipzen A."/>
            <person name="Lundell T."/>
            <person name="Morin E."/>
            <person name="Murat C."/>
            <person name="Riley R."/>
            <person name="Ohm R."/>
            <person name="Sun H."/>
            <person name="Tunlid A."/>
            <person name="Henrissat B."/>
            <person name="Grigoriev I.V."/>
            <person name="Hibbett D.S."/>
            <person name="Martin F."/>
        </authorList>
    </citation>
    <scope>NUCLEOTIDE SEQUENCE [LARGE SCALE GENOMIC DNA]</scope>
    <source>
        <strain evidence="2">Ve08.2h10</strain>
    </source>
</reference>
<proteinExistence type="predicted"/>
<keyword evidence="2" id="KW-1185">Reference proteome</keyword>
<feature type="non-terminal residue" evidence="1">
    <location>
        <position position="61"/>
    </location>
</feature>
<dbReference type="AlphaFoldDB" id="A0A0D0DZL4"/>